<dbReference type="PANTHER" id="PTHR19277">
    <property type="entry name" value="PENTRAXIN"/>
    <property type="match status" value="1"/>
</dbReference>
<evidence type="ECO:0000256" key="1">
    <source>
        <dbReference type="ARBA" id="ARBA00001913"/>
    </source>
</evidence>
<evidence type="ECO:0000256" key="5">
    <source>
        <dbReference type="ARBA" id="ARBA00023180"/>
    </source>
</evidence>
<feature type="domain" description="Pentraxin (PTX)" evidence="7">
    <location>
        <begin position="27"/>
        <end position="229"/>
    </location>
</feature>
<dbReference type="Pfam" id="PF13385">
    <property type="entry name" value="Laminin_G_3"/>
    <property type="match status" value="1"/>
</dbReference>
<dbReference type="SMART" id="SM00159">
    <property type="entry name" value="PTX"/>
    <property type="match status" value="1"/>
</dbReference>
<dbReference type="PRINTS" id="PR00895">
    <property type="entry name" value="PENTAXIN"/>
</dbReference>
<keyword evidence="3" id="KW-0106">Calcium</keyword>
<keyword evidence="8" id="KW-1185">Reference proteome</keyword>
<sequence>METNNNQDKQLEGLVKVKSLLKLSSALDSRLEFRNKDPVRYTLLLGKGFPEVKNLTIAFWVKANGSNMNQDTILSYKQDQTINILRITSGNNLVFKIFNKFISTNISLANEVWTHVVWTWRMHDGNWRLYVNGTKRQSGRGASVNKAIPSDGELVLGQASREGAYFDTTYAFVGDLSHFNIWDYEMKRQAIRSMYQSCVFMHCGNVVQWAEFRSGTRGAMRLRWPSGLVSAQCNQEIVENIRWSRTPADNNFKSALRRPVVAEVSILELADKLNNHTKFNSYTNPIDIATIIDLLGMLVETQGVSIHVVSWNDGKDNYARTQTNYNPTMVQTKVFAQLVTRIVDNLLNRRNEVGWNATEPSGTEGEALMSVMRNFSEVISRRLEYHVKDRKLSKGEAMIRQSKANISFKIQIWWIEDPIFTTFPDRVDRDLLELDPQEGTVELLNENLKLSQRMSGSPGYNHEYKRFEWGFYEGYVE</sequence>
<keyword evidence="5" id="KW-0325">Glycoprotein</keyword>
<reference evidence="9" key="1">
    <citation type="submission" date="2025-08" db="UniProtKB">
        <authorList>
            <consortium name="RefSeq"/>
        </authorList>
    </citation>
    <scope>IDENTIFICATION</scope>
</reference>
<dbReference type="Proteomes" id="UP000515154">
    <property type="component" value="Linkage group LG4"/>
</dbReference>
<dbReference type="SUPFAM" id="SSF49899">
    <property type="entry name" value="Concanavalin A-like lectins/glucanases"/>
    <property type="match status" value="1"/>
</dbReference>
<dbReference type="Gene3D" id="2.60.120.200">
    <property type="match status" value="1"/>
</dbReference>
<evidence type="ECO:0000256" key="6">
    <source>
        <dbReference type="PROSITE-ProRule" id="PRU01172"/>
    </source>
</evidence>
<dbReference type="PANTHER" id="PTHR19277:SF161">
    <property type="entry name" value="LAMININ G DOMAIN-CONTAINING PROTEIN"/>
    <property type="match status" value="1"/>
</dbReference>
<dbReference type="RefSeq" id="XP_036358515.1">
    <property type="nucleotide sequence ID" value="XM_036502622.1"/>
</dbReference>
<evidence type="ECO:0000256" key="3">
    <source>
        <dbReference type="ARBA" id="ARBA00022837"/>
    </source>
</evidence>
<dbReference type="KEGG" id="osn:115211034"/>
<name>A0A7E6EU89_9MOLL</name>
<accession>A0A7E6EU89</accession>
<evidence type="ECO:0000313" key="9">
    <source>
        <dbReference type="RefSeq" id="XP_036358515.1"/>
    </source>
</evidence>
<protein>
    <submittedName>
        <fullName evidence="9">Uncharacterized protein LOC115211034</fullName>
    </submittedName>
</protein>
<gene>
    <name evidence="9" type="primary">LOC115211034</name>
</gene>
<dbReference type="InterPro" id="IPR013320">
    <property type="entry name" value="ConA-like_dom_sf"/>
</dbReference>
<evidence type="ECO:0000313" key="8">
    <source>
        <dbReference type="Proteomes" id="UP000515154"/>
    </source>
</evidence>
<dbReference type="InterPro" id="IPR001759">
    <property type="entry name" value="PTX_dom"/>
</dbReference>
<proteinExistence type="predicted"/>
<evidence type="ECO:0000256" key="2">
    <source>
        <dbReference type="ARBA" id="ARBA00022723"/>
    </source>
</evidence>
<comment type="cofactor">
    <cofactor evidence="1">
        <name>Ca(2+)</name>
        <dbReference type="ChEBI" id="CHEBI:29108"/>
    </cofactor>
</comment>
<dbReference type="AlphaFoldDB" id="A0A7E6EU89"/>
<evidence type="ECO:0000259" key="7">
    <source>
        <dbReference type="PROSITE" id="PS51828"/>
    </source>
</evidence>
<keyword evidence="2" id="KW-0479">Metal-binding</keyword>
<dbReference type="InterPro" id="IPR051360">
    <property type="entry name" value="Neuronal_Pentraxin_Related"/>
</dbReference>
<organism evidence="8 9">
    <name type="scientific">Octopus sinensis</name>
    <name type="common">East Asian common octopus</name>
    <dbReference type="NCBI Taxonomy" id="2607531"/>
    <lineage>
        <taxon>Eukaryota</taxon>
        <taxon>Metazoa</taxon>
        <taxon>Spiralia</taxon>
        <taxon>Lophotrochozoa</taxon>
        <taxon>Mollusca</taxon>
        <taxon>Cephalopoda</taxon>
        <taxon>Coleoidea</taxon>
        <taxon>Octopodiformes</taxon>
        <taxon>Octopoda</taxon>
        <taxon>Incirrata</taxon>
        <taxon>Octopodidae</taxon>
        <taxon>Octopus</taxon>
    </lineage>
</organism>
<dbReference type="PROSITE" id="PS51828">
    <property type="entry name" value="PTX_2"/>
    <property type="match status" value="1"/>
</dbReference>
<evidence type="ECO:0000256" key="4">
    <source>
        <dbReference type="ARBA" id="ARBA00023157"/>
    </source>
</evidence>
<dbReference type="GO" id="GO:0046872">
    <property type="term" value="F:metal ion binding"/>
    <property type="evidence" value="ECO:0007669"/>
    <property type="project" value="UniProtKB-KW"/>
</dbReference>
<comment type="caution">
    <text evidence="6">Lacks conserved residue(s) required for the propagation of feature annotation.</text>
</comment>
<keyword evidence="4" id="KW-1015">Disulfide bond</keyword>